<feature type="compositionally biased region" description="Basic residues" evidence="1">
    <location>
        <begin position="64"/>
        <end position="75"/>
    </location>
</feature>
<feature type="compositionally biased region" description="Basic residues" evidence="1">
    <location>
        <begin position="168"/>
        <end position="177"/>
    </location>
</feature>
<feature type="region of interest" description="Disordered" evidence="1">
    <location>
        <begin position="1"/>
        <end position="177"/>
    </location>
</feature>
<feature type="compositionally biased region" description="Basic residues" evidence="1">
    <location>
        <begin position="108"/>
        <end position="131"/>
    </location>
</feature>
<accession>E2B7C6</accession>
<feature type="compositionally biased region" description="Acidic residues" evidence="1">
    <location>
        <begin position="137"/>
        <end position="153"/>
    </location>
</feature>
<gene>
    <name evidence="2" type="ORF">EAI_01831</name>
</gene>
<proteinExistence type="predicted"/>
<keyword evidence="3" id="KW-1185">Reference proteome</keyword>
<organism evidence="3">
    <name type="scientific">Harpegnathos saltator</name>
    <name type="common">Jerdon's jumping ant</name>
    <dbReference type="NCBI Taxonomy" id="610380"/>
    <lineage>
        <taxon>Eukaryota</taxon>
        <taxon>Metazoa</taxon>
        <taxon>Ecdysozoa</taxon>
        <taxon>Arthropoda</taxon>
        <taxon>Hexapoda</taxon>
        <taxon>Insecta</taxon>
        <taxon>Pterygota</taxon>
        <taxon>Neoptera</taxon>
        <taxon>Endopterygota</taxon>
        <taxon>Hymenoptera</taxon>
        <taxon>Apocrita</taxon>
        <taxon>Aculeata</taxon>
        <taxon>Formicoidea</taxon>
        <taxon>Formicidae</taxon>
        <taxon>Ponerinae</taxon>
        <taxon>Ponerini</taxon>
        <taxon>Harpegnathos</taxon>
    </lineage>
</organism>
<dbReference type="EMBL" id="GL446154">
    <property type="protein sequence ID" value="EFN88411.1"/>
    <property type="molecule type" value="Genomic_DNA"/>
</dbReference>
<dbReference type="Proteomes" id="UP000008237">
    <property type="component" value="Unassembled WGS sequence"/>
</dbReference>
<dbReference type="InParanoid" id="E2B7C6"/>
<feature type="compositionally biased region" description="Basic and acidic residues" evidence="1">
    <location>
        <begin position="76"/>
        <end position="103"/>
    </location>
</feature>
<dbReference type="AlphaFoldDB" id="E2B7C6"/>
<feature type="compositionally biased region" description="Basic and acidic residues" evidence="1">
    <location>
        <begin position="46"/>
        <end position="63"/>
    </location>
</feature>
<evidence type="ECO:0000313" key="2">
    <source>
        <dbReference type="EMBL" id="EFN88411.1"/>
    </source>
</evidence>
<evidence type="ECO:0000313" key="3">
    <source>
        <dbReference type="Proteomes" id="UP000008237"/>
    </source>
</evidence>
<reference evidence="2 3" key="1">
    <citation type="journal article" date="2010" name="Science">
        <title>Genomic comparison of the ants Camponotus floridanus and Harpegnathos saltator.</title>
        <authorList>
            <person name="Bonasio R."/>
            <person name="Zhang G."/>
            <person name="Ye C."/>
            <person name="Mutti N.S."/>
            <person name="Fang X."/>
            <person name="Qin N."/>
            <person name="Donahue G."/>
            <person name="Yang P."/>
            <person name="Li Q."/>
            <person name="Li C."/>
            <person name="Zhang P."/>
            <person name="Huang Z."/>
            <person name="Berger S.L."/>
            <person name="Reinberg D."/>
            <person name="Wang J."/>
            <person name="Liebig J."/>
        </authorList>
    </citation>
    <scope>NUCLEOTIDE SEQUENCE [LARGE SCALE GENOMIC DNA]</scope>
    <source>
        <strain evidence="2 3">R22 G/1</strain>
    </source>
</reference>
<sequence>MFRQDTSVGGDADSTGSLELSRLPVEGYRSTGGGGPEEGGALRASNGERRDRVTLVTEEIRTEAKRRRPGRKTKRTATETEKCELLERSSKRKAEDEKEKDPSEQSMTKKKKKKKKKKKEKERPRHGRSRREKNAGETEENERGEEDTEEEKDGEERRGGQTREGGPQKRKTGFGGG</sequence>
<protein>
    <submittedName>
        <fullName evidence="2">Uncharacterized protein</fullName>
    </submittedName>
</protein>
<name>E2B7C6_HARSA</name>
<evidence type="ECO:0000256" key="1">
    <source>
        <dbReference type="SAM" id="MobiDB-lite"/>
    </source>
</evidence>